<dbReference type="Proteomes" id="UP000319818">
    <property type="component" value="Unassembled WGS sequence"/>
</dbReference>
<comment type="similarity">
    <text evidence="1">Belongs to the bacterial solute-binding protein 8 family.</text>
</comment>
<evidence type="ECO:0000256" key="1">
    <source>
        <dbReference type="ARBA" id="ARBA00008814"/>
    </source>
</evidence>
<dbReference type="SUPFAM" id="SSF53807">
    <property type="entry name" value="Helical backbone' metal receptor"/>
    <property type="match status" value="1"/>
</dbReference>
<dbReference type="EMBL" id="VFPH01000001">
    <property type="protein sequence ID" value="TQM45352.1"/>
    <property type="molecule type" value="Genomic_DNA"/>
</dbReference>
<keyword evidence="2" id="KW-0732">Signal</keyword>
<evidence type="ECO:0000259" key="3">
    <source>
        <dbReference type="PROSITE" id="PS50983"/>
    </source>
</evidence>
<accession>A0A543GGZ4</accession>
<dbReference type="Pfam" id="PF01497">
    <property type="entry name" value="Peripla_BP_2"/>
    <property type="match status" value="1"/>
</dbReference>
<dbReference type="GO" id="GO:0071281">
    <property type="term" value="P:cellular response to iron ion"/>
    <property type="evidence" value="ECO:0007669"/>
    <property type="project" value="TreeGrafter"/>
</dbReference>
<dbReference type="AlphaFoldDB" id="A0A543GGZ4"/>
<name>A0A543GGZ4_9PSEU</name>
<dbReference type="PANTHER" id="PTHR30535">
    <property type="entry name" value="VITAMIN B12-BINDING PROTEIN"/>
    <property type="match status" value="1"/>
</dbReference>
<feature type="domain" description="Fe/B12 periplasmic-binding" evidence="3">
    <location>
        <begin position="104"/>
        <end position="377"/>
    </location>
</feature>
<sequence>MLRGVAPLLAVLVLLVVAACAAPGAAPADPSTDCPPSSAAAPVELRHATNVSVREAGGYRVLTVAQPFPGGPPESTVLVPCGAPAPALPPELAGAPVIEVPVRSVYAASTTQLPMIVDIGALDVLTGVGTPDFVSGPEVRARIDAGRVAGFATSGQVDIERVVAAAPDVLLSQGTDDPAFPTLREAGIPVLGWAEYLESGPLAQAEWIKVMGVLTGREAEAEQVFTAIETRYRDLAALASGAVHTSGPVPVLAGQLYEGGWRVPTGGSTAGALLRDAGATWSEAGNPARGGIPKDFESVYTADGAAPIWIADGPWPTLADVTAADPRYGELAAVRTGQVWNRDRRIGPTGGNELHERGVTRPDEQLADLVAVLHPDLLPGHAYTYLRRVS</sequence>
<comment type="caution">
    <text evidence="4">The sequence shown here is derived from an EMBL/GenBank/DDBJ whole genome shotgun (WGS) entry which is preliminary data.</text>
</comment>
<proteinExistence type="inferred from homology"/>
<feature type="signal peptide" evidence="2">
    <location>
        <begin position="1"/>
        <end position="21"/>
    </location>
</feature>
<protein>
    <submittedName>
        <fullName evidence="4">Iron complex transport system substrate-binding protein</fullName>
    </submittedName>
</protein>
<evidence type="ECO:0000313" key="4">
    <source>
        <dbReference type="EMBL" id="TQM45352.1"/>
    </source>
</evidence>
<organism evidence="4 5">
    <name type="scientific">Pseudonocardia cypriaca</name>
    <dbReference type="NCBI Taxonomy" id="882449"/>
    <lineage>
        <taxon>Bacteria</taxon>
        <taxon>Bacillati</taxon>
        <taxon>Actinomycetota</taxon>
        <taxon>Actinomycetes</taxon>
        <taxon>Pseudonocardiales</taxon>
        <taxon>Pseudonocardiaceae</taxon>
        <taxon>Pseudonocardia</taxon>
    </lineage>
</organism>
<feature type="chain" id="PRO_5038677228" evidence="2">
    <location>
        <begin position="22"/>
        <end position="390"/>
    </location>
</feature>
<dbReference type="RefSeq" id="WP_211361894.1">
    <property type="nucleotide sequence ID" value="NZ_VFPH01000001.1"/>
</dbReference>
<dbReference type="PROSITE" id="PS50983">
    <property type="entry name" value="FE_B12_PBP"/>
    <property type="match status" value="1"/>
</dbReference>
<dbReference type="Gene3D" id="3.40.50.1980">
    <property type="entry name" value="Nitrogenase molybdenum iron protein domain"/>
    <property type="match status" value="2"/>
</dbReference>
<reference evidence="4 5" key="1">
    <citation type="submission" date="2019-06" db="EMBL/GenBank/DDBJ databases">
        <title>Sequencing the genomes of 1000 actinobacteria strains.</title>
        <authorList>
            <person name="Klenk H.-P."/>
        </authorList>
    </citation>
    <scope>NUCLEOTIDE SEQUENCE [LARGE SCALE GENOMIC DNA]</scope>
    <source>
        <strain evidence="4 5">DSM 45511</strain>
    </source>
</reference>
<dbReference type="PROSITE" id="PS51257">
    <property type="entry name" value="PROKAR_LIPOPROTEIN"/>
    <property type="match status" value="1"/>
</dbReference>
<evidence type="ECO:0000256" key="2">
    <source>
        <dbReference type="SAM" id="SignalP"/>
    </source>
</evidence>
<dbReference type="PANTHER" id="PTHR30535:SF34">
    <property type="entry name" value="MOLYBDATE-BINDING PROTEIN MOLA"/>
    <property type="match status" value="1"/>
</dbReference>
<dbReference type="InterPro" id="IPR002491">
    <property type="entry name" value="ABC_transptr_periplasmic_BD"/>
</dbReference>
<keyword evidence="5" id="KW-1185">Reference proteome</keyword>
<dbReference type="InterPro" id="IPR050902">
    <property type="entry name" value="ABC_Transporter_SBP"/>
</dbReference>
<evidence type="ECO:0000313" key="5">
    <source>
        <dbReference type="Proteomes" id="UP000319818"/>
    </source>
</evidence>
<gene>
    <name evidence="4" type="ORF">FB388_2752</name>
</gene>